<protein>
    <submittedName>
        <fullName evidence="3">Stress response kinase A</fullName>
        <ecNumber evidence="3">2.7.11.1</ecNumber>
    </submittedName>
</protein>
<dbReference type="InterPro" id="IPR011009">
    <property type="entry name" value="Kinase-like_dom_sf"/>
</dbReference>
<dbReference type="AlphaFoldDB" id="A0A2Z2P155"/>
<dbReference type="GO" id="GO:0009088">
    <property type="term" value="P:threonine biosynthetic process"/>
    <property type="evidence" value="ECO:0007669"/>
    <property type="project" value="TreeGrafter"/>
</dbReference>
<dbReference type="Pfam" id="PF01636">
    <property type="entry name" value="APH"/>
    <property type="match status" value="1"/>
</dbReference>
<accession>A0A2Z2P155</accession>
<dbReference type="InterPro" id="IPR050249">
    <property type="entry name" value="Pseudomonas-type_ThrB"/>
</dbReference>
<name>A0A2Z2P155_9GAMM</name>
<evidence type="ECO:0000256" key="1">
    <source>
        <dbReference type="ARBA" id="ARBA00038240"/>
    </source>
</evidence>
<feature type="domain" description="Aminoglycoside phosphotransferase" evidence="2">
    <location>
        <begin position="38"/>
        <end position="261"/>
    </location>
</feature>
<evidence type="ECO:0000259" key="2">
    <source>
        <dbReference type="Pfam" id="PF01636"/>
    </source>
</evidence>
<dbReference type="Gene3D" id="3.30.200.20">
    <property type="entry name" value="Phosphorylase Kinase, domain 1"/>
    <property type="match status" value="1"/>
</dbReference>
<dbReference type="GO" id="GO:0004674">
    <property type="term" value="F:protein serine/threonine kinase activity"/>
    <property type="evidence" value="ECO:0007669"/>
    <property type="project" value="UniProtKB-EC"/>
</dbReference>
<reference evidence="3 4" key="1">
    <citation type="submission" date="2016-12" db="EMBL/GenBank/DDBJ databases">
        <authorList>
            <person name="Song W.-J."/>
            <person name="Kurnit D.M."/>
        </authorList>
    </citation>
    <scope>NUCLEOTIDE SEQUENCE [LARGE SCALE GENOMIC DNA]</scope>
    <source>
        <strain evidence="3 4">IMCC3135</strain>
    </source>
</reference>
<dbReference type="InterPro" id="IPR002575">
    <property type="entry name" value="Aminoglycoside_PTrfase"/>
</dbReference>
<dbReference type="SUPFAM" id="SSF56112">
    <property type="entry name" value="Protein kinase-like (PK-like)"/>
    <property type="match status" value="1"/>
</dbReference>
<organism evidence="3 4">
    <name type="scientific">Granulosicoccus antarcticus IMCC3135</name>
    <dbReference type="NCBI Taxonomy" id="1192854"/>
    <lineage>
        <taxon>Bacteria</taxon>
        <taxon>Pseudomonadati</taxon>
        <taxon>Pseudomonadota</taxon>
        <taxon>Gammaproteobacteria</taxon>
        <taxon>Chromatiales</taxon>
        <taxon>Granulosicoccaceae</taxon>
        <taxon>Granulosicoccus</taxon>
    </lineage>
</organism>
<keyword evidence="3" id="KW-0808">Transferase</keyword>
<evidence type="ECO:0000313" key="3">
    <source>
        <dbReference type="EMBL" id="ASJ76181.1"/>
    </source>
</evidence>
<dbReference type="OrthoDB" id="241498at2"/>
<dbReference type="GO" id="GO:0004413">
    <property type="term" value="F:homoserine kinase activity"/>
    <property type="evidence" value="ECO:0007669"/>
    <property type="project" value="TreeGrafter"/>
</dbReference>
<evidence type="ECO:0000313" key="4">
    <source>
        <dbReference type="Proteomes" id="UP000250079"/>
    </source>
</evidence>
<dbReference type="RefSeq" id="WP_088920986.1">
    <property type="nucleotide sequence ID" value="NZ_CP018632.1"/>
</dbReference>
<sequence>MEIAASYSTASESELLSRLVPEYLIEDPQTCRFWQRGINDTYRVCCTDDIYSLRLYRHGLRSREDIDFEIAALNYLSKRGAKVARPIARRNGEYVSQVYLPEGLRYAVVTTHALGSEPDYDDVENGRLFGASVAELHHLSDGFETEHVRSRLEVDYLLDESLNIIKPFLNNKKDDLTYLEETANELRRAVNSVAIESLDVGFCHGDCHGCNVHESEGLLTHFDFDCCGFGFRVFELATFKWGIFGDDNQSELWSSFLDGYRSEREIGDEDFSLIDTFVVIRHIWWMALIMGNARDFGHRATSDEFIVRQLGKVRKLMQAR</sequence>
<comment type="similarity">
    <text evidence="1">Belongs to the pseudomonas-type ThrB family.</text>
</comment>
<dbReference type="Gene3D" id="3.90.1200.10">
    <property type="match status" value="1"/>
</dbReference>
<keyword evidence="3" id="KW-0418">Kinase</keyword>
<gene>
    <name evidence="3" type="primary">srkA_4</name>
    <name evidence="3" type="ORF">IMCC3135_30660</name>
</gene>
<proteinExistence type="inferred from homology"/>
<keyword evidence="4" id="KW-1185">Reference proteome</keyword>
<dbReference type="KEGG" id="gai:IMCC3135_30660"/>
<dbReference type="EC" id="2.7.11.1" evidence="3"/>
<dbReference type="Proteomes" id="UP000250079">
    <property type="component" value="Chromosome"/>
</dbReference>
<dbReference type="PANTHER" id="PTHR21064:SF6">
    <property type="entry name" value="AMINOGLYCOSIDE PHOSPHOTRANSFERASE DOMAIN-CONTAINING PROTEIN"/>
    <property type="match status" value="1"/>
</dbReference>
<dbReference type="PANTHER" id="PTHR21064">
    <property type="entry name" value="AMINOGLYCOSIDE PHOSPHOTRANSFERASE DOMAIN-CONTAINING PROTEIN-RELATED"/>
    <property type="match status" value="1"/>
</dbReference>
<dbReference type="EMBL" id="CP018632">
    <property type="protein sequence ID" value="ASJ76181.1"/>
    <property type="molecule type" value="Genomic_DNA"/>
</dbReference>